<dbReference type="EMBL" id="CP119877">
    <property type="protein sequence ID" value="WFD33996.1"/>
    <property type="molecule type" value="Genomic_DNA"/>
</dbReference>
<evidence type="ECO:0000256" key="6">
    <source>
        <dbReference type="ARBA" id="ARBA00035191"/>
    </source>
</evidence>
<keyword evidence="3" id="KW-0689">Ribosomal protein</keyword>
<evidence type="ECO:0000256" key="3">
    <source>
        <dbReference type="ARBA" id="ARBA00022980"/>
    </source>
</evidence>
<sequence>MLRVGASSMRTALFRPVIAPRLGGLRFSSNVAVEAEENIVPIRYAYYVPRVGVNGNSLPVYSDVRHRGSKWLTVIRKIDGDVPLLCRDMFESFGWGDPFDKKNKYSTLVERIVNSNGTRMIVLRGNLVNEVREWLEHRGF</sequence>
<comment type="subcellular location">
    <subcellularLocation>
        <location evidence="1">Mitochondrion</location>
    </subcellularLocation>
</comment>
<evidence type="ECO:0000256" key="5">
    <source>
        <dbReference type="ARBA" id="ARBA00023274"/>
    </source>
</evidence>
<dbReference type="GO" id="GO:0003735">
    <property type="term" value="F:structural constituent of ribosome"/>
    <property type="evidence" value="ECO:0007669"/>
    <property type="project" value="InterPro"/>
</dbReference>
<dbReference type="Gene3D" id="3.30.780.10">
    <property type="entry name" value="SUI1-like domain"/>
    <property type="match status" value="1"/>
</dbReference>
<gene>
    <name evidence="7" type="ORF">MCUN1_000824</name>
</gene>
<reference evidence="7" key="1">
    <citation type="submission" date="2023-03" db="EMBL/GenBank/DDBJ databases">
        <title>Mating type loci evolution in Malassezia.</title>
        <authorList>
            <person name="Coelho M.A."/>
        </authorList>
    </citation>
    <scope>NUCLEOTIDE SEQUENCE</scope>
    <source>
        <strain evidence="7">CBS 11721</strain>
    </source>
</reference>
<organism evidence="7 8">
    <name type="scientific">Malassezia cuniculi</name>
    <dbReference type="NCBI Taxonomy" id="948313"/>
    <lineage>
        <taxon>Eukaryota</taxon>
        <taxon>Fungi</taxon>
        <taxon>Dikarya</taxon>
        <taxon>Basidiomycota</taxon>
        <taxon>Ustilaginomycotina</taxon>
        <taxon>Malasseziomycetes</taxon>
        <taxon>Malasseziales</taxon>
        <taxon>Malasseziaceae</taxon>
        <taxon>Malassezia</taxon>
    </lineage>
</organism>
<evidence type="ECO:0000256" key="1">
    <source>
        <dbReference type="ARBA" id="ARBA00004173"/>
    </source>
</evidence>
<proteinExistence type="inferred from homology"/>
<accession>A0AAF0EP44</accession>
<evidence type="ECO:0000256" key="4">
    <source>
        <dbReference type="ARBA" id="ARBA00023128"/>
    </source>
</evidence>
<comment type="similarity">
    <text evidence="2">Belongs to the mitochondrion-specific ribosomal protein mL49 family.</text>
</comment>
<dbReference type="GO" id="GO:0005762">
    <property type="term" value="C:mitochondrial large ribosomal subunit"/>
    <property type="evidence" value="ECO:0007669"/>
    <property type="project" value="TreeGrafter"/>
</dbReference>
<dbReference type="GO" id="GO:0006412">
    <property type="term" value="P:translation"/>
    <property type="evidence" value="ECO:0007669"/>
    <property type="project" value="InterPro"/>
</dbReference>
<evidence type="ECO:0000313" key="8">
    <source>
        <dbReference type="Proteomes" id="UP001219933"/>
    </source>
</evidence>
<name>A0AAF0EP44_9BASI</name>
<protein>
    <recommendedName>
        <fullName evidence="6">Large ribosomal subunit protein mL49</fullName>
    </recommendedName>
</protein>
<keyword evidence="8" id="KW-1185">Reference proteome</keyword>
<dbReference type="Pfam" id="PF05046">
    <property type="entry name" value="Img2"/>
    <property type="match status" value="1"/>
</dbReference>
<dbReference type="AlphaFoldDB" id="A0AAF0EP44"/>
<dbReference type="PANTHER" id="PTHR13477">
    <property type="entry name" value="MITOCHONDRIAL 39S RIBOSOMAL PROTEIN L49"/>
    <property type="match status" value="1"/>
</dbReference>
<dbReference type="InterPro" id="IPR007740">
    <property type="entry name" value="Ribosomal_mL49"/>
</dbReference>
<keyword evidence="4" id="KW-0496">Mitochondrion</keyword>
<evidence type="ECO:0000313" key="7">
    <source>
        <dbReference type="EMBL" id="WFD33996.1"/>
    </source>
</evidence>
<dbReference type="PANTHER" id="PTHR13477:SF0">
    <property type="entry name" value="LARGE RIBOSOMAL SUBUNIT PROTEIN ML49"/>
    <property type="match status" value="1"/>
</dbReference>
<evidence type="ECO:0000256" key="2">
    <source>
        <dbReference type="ARBA" id="ARBA00005677"/>
    </source>
</evidence>
<dbReference type="Proteomes" id="UP001219933">
    <property type="component" value="Chromosome 1"/>
</dbReference>
<keyword evidence="5" id="KW-0687">Ribonucleoprotein</keyword>